<dbReference type="Pfam" id="PF02447">
    <property type="entry name" value="GntP_permease"/>
    <property type="match status" value="2"/>
</dbReference>
<feature type="transmembrane region" description="Helical" evidence="1">
    <location>
        <begin position="391"/>
        <end position="416"/>
    </location>
</feature>
<gene>
    <name evidence="2" type="ORF">FGU65_05320</name>
</gene>
<feature type="transmembrane region" description="Helical" evidence="1">
    <location>
        <begin position="247"/>
        <end position="266"/>
    </location>
</feature>
<dbReference type="RefSeq" id="WP_301663413.1">
    <property type="nucleotide sequence ID" value="NZ_VCYH01000003.1"/>
</dbReference>
<dbReference type="EMBL" id="VCYH01000003">
    <property type="protein sequence ID" value="MDN7024317.1"/>
    <property type="molecule type" value="Genomic_DNA"/>
</dbReference>
<feature type="transmembrane region" description="Helical" evidence="1">
    <location>
        <begin position="221"/>
        <end position="241"/>
    </location>
</feature>
<protein>
    <submittedName>
        <fullName evidence="2">GntP family permease</fullName>
    </submittedName>
</protein>
<accession>A0ABT8M8Q7</accession>
<reference evidence="2" key="1">
    <citation type="submission" date="2019-05" db="EMBL/GenBank/DDBJ databases">
        <title>Methanoculleus sp. FWC-SCC1, a methanogenic archaeon isolated from deep marine cold seep.</title>
        <authorList>
            <person name="Chen Y.-W."/>
            <person name="Chen S.-C."/>
            <person name="Teng N.-H."/>
            <person name="Lai M.-C."/>
        </authorList>
    </citation>
    <scope>NUCLEOTIDE SEQUENCE</scope>
    <source>
        <strain evidence="2">FWC-SCC1</strain>
    </source>
</reference>
<organism evidence="2 3">
    <name type="scientific">Methanoculleus frigidifontis</name>
    <dbReference type="NCBI Taxonomy" id="2584085"/>
    <lineage>
        <taxon>Archaea</taxon>
        <taxon>Methanobacteriati</taxon>
        <taxon>Methanobacteriota</taxon>
        <taxon>Stenosarchaea group</taxon>
        <taxon>Methanomicrobia</taxon>
        <taxon>Methanomicrobiales</taxon>
        <taxon>Methanomicrobiaceae</taxon>
        <taxon>Methanoculleus</taxon>
    </lineage>
</organism>
<name>A0ABT8M8Q7_9EURY</name>
<sequence length="417" mass="43040">MATTLPFVVCLLLITLASVRYRLPPFLTLVGAALLFGVLSGTSAEETVMALTAGAGRIFAVLGIVIFAGVTIAQVLRESGRIERIVADLRRIVRRPLYAAGFAGYLLSVPLMCGITAFVILSPIIAHLRSERSVAALLLYTTAVGGTISYVLLYPSPVIQTILATLALYPIDPWRIDLVTLPLSLLLLAGLFLLRRRSVPAPETPAEAALPAPAAGESLRAWLPVLVLFLMLGIGSAVPLLHALANINIALLAALAAALIATPAAVRDAALARGTKNAGIIIFDLAGAGAFGGVIAASTFPSDIAALVAGILPAMLLPFVIAALVQAAQGSRVVTAAVTAAILPTVPAAAVLHPAALVLMIAAGAFLVSYVSDPFFWLVKRTTGDGFGTVVRRYTLPLSGAGVVTLAAALIVQMAWG</sequence>
<evidence type="ECO:0000313" key="2">
    <source>
        <dbReference type="EMBL" id="MDN7024317.1"/>
    </source>
</evidence>
<feature type="transmembrane region" description="Helical" evidence="1">
    <location>
        <begin position="96"/>
        <end position="121"/>
    </location>
</feature>
<feature type="transmembrane region" description="Helical" evidence="1">
    <location>
        <begin position="27"/>
        <end position="44"/>
    </location>
</feature>
<dbReference type="PANTHER" id="PTHR30354">
    <property type="entry name" value="GNT FAMILY GLUCONATE TRANSPORTER"/>
    <property type="match status" value="1"/>
</dbReference>
<comment type="caution">
    <text evidence="2">The sequence shown here is derived from an EMBL/GenBank/DDBJ whole genome shotgun (WGS) entry which is preliminary data.</text>
</comment>
<keyword evidence="1" id="KW-0812">Transmembrane</keyword>
<feature type="transmembrane region" description="Helical" evidence="1">
    <location>
        <begin position="56"/>
        <end position="76"/>
    </location>
</feature>
<feature type="transmembrane region" description="Helical" evidence="1">
    <location>
        <begin position="278"/>
        <end position="298"/>
    </location>
</feature>
<keyword evidence="3" id="KW-1185">Reference proteome</keyword>
<dbReference type="PANTHER" id="PTHR30354:SF11">
    <property type="entry name" value="PERMEASE"/>
    <property type="match status" value="1"/>
</dbReference>
<keyword evidence="1" id="KW-0472">Membrane</keyword>
<feature type="transmembrane region" description="Helical" evidence="1">
    <location>
        <begin position="356"/>
        <end position="379"/>
    </location>
</feature>
<proteinExistence type="predicted"/>
<evidence type="ECO:0000313" key="3">
    <source>
        <dbReference type="Proteomes" id="UP001168338"/>
    </source>
</evidence>
<keyword evidence="1" id="KW-1133">Transmembrane helix</keyword>
<evidence type="ECO:0000256" key="1">
    <source>
        <dbReference type="SAM" id="Phobius"/>
    </source>
</evidence>
<feature type="transmembrane region" description="Helical" evidence="1">
    <location>
        <begin position="332"/>
        <end position="350"/>
    </location>
</feature>
<dbReference type="InterPro" id="IPR003474">
    <property type="entry name" value="Glcn_transporter"/>
</dbReference>
<feature type="transmembrane region" description="Helical" evidence="1">
    <location>
        <begin position="133"/>
        <end position="154"/>
    </location>
</feature>
<feature type="transmembrane region" description="Helical" evidence="1">
    <location>
        <begin position="304"/>
        <end position="325"/>
    </location>
</feature>
<dbReference type="Proteomes" id="UP001168338">
    <property type="component" value="Unassembled WGS sequence"/>
</dbReference>